<evidence type="ECO:0000313" key="3">
    <source>
        <dbReference type="Proteomes" id="UP000027195"/>
    </source>
</evidence>
<feature type="compositionally biased region" description="Polar residues" evidence="1">
    <location>
        <begin position="433"/>
        <end position="444"/>
    </location>
</feature>
<feature type="compositionally biased region" description="Low complexity" evidence="1">
    <location>
        <begin position="232"/>
        <end position="248"/>
    </location>
</feature>
<proteinExistence type="predicted"/>
<dbReference type="InParanoid" id="A0A067MPY6"/>
<reference evidence="3" key="1">
    <citation type="journal article" date="2014" name="Proc. Natl. Acad. Sci. U.S.A.">
        <title>Extensive sampling of basidiomycete genomes demonstrates inadequacy of the white-rot/brown-rot paradigm for wood decay fungi.</title>
        <authorList>
            <person name="Riley R."/>
            <person name="Salamov A.A."/>
            <person name="Brown D.W."/>
            <person name="Nagy L.G."/>
            <person name="Floudas D."/>
            <person name="Held B.W."/>
            <person name="Levasseur A."/>
            <person name="Lombard V."/>
            <person name="Morin E."/>
            <person name="Otillar R."/>
            <person name="Lindquist E.A."/>
            <person name="Sun H."/>
            <person name="LaButti K.M."/>
            <person name="Schmutz J."/>
            <person name="Jabbour D."/>
            <person name="Luo H."/>
            <person name="Baker S.E."/>
            <person name="Pisabarro A.G."/>
            <person name="Walton J.D."/>
            <person name="Blanchette R.A."/>
            <person name="Henrissat B."/>
            <person name="Martin F."/>
            <person name="Cullen D."/>
            <person name="Hibbett D.S."/>
            <person name="Grigoriev I.V."/>
        </authorList>
    </citation>
    <scope>NUCLEOTIDE SEQUENCE [LARGE SCALE GENOMIC DNA]</scope>
    <source>
        <strain evidence="3">FD-172 SS1</strain>
    </source>
</reference>
<accession>A0A067MPY6</accession>
<feature type="region of interest" description="Disordered" evidence="1">
    <location>
        <begin position="34"/>
        <end position="102"/>
    </location>
</feature>
<feature type="compositionally biased region" description="Polar residues" evidence="1">
    <location>
        <begin position="55"/>
        <end position="64"/>
    </location>
</feature>
<feature type="compositionally biased region" description="Polar residues" evidence="1">
    <location>
        <begin position="165"/>
        <end position="175"/>
    </location>
</feature>
<feature type="compositionally biased region" description="Basic and acidic residues" evidence="1">
    <location>
        <begin position="422"/>
        <end position="431"/>
    </location>
</feature>
<feature type="compositionally biased region" description="Polar residues" evidence="1">
    <location>
        <begin position="465"/>
        <end position="474"/>
    </location>
</feature>
<keyword evidence="3" id="KW-1185">Reference proteome</keyword>
<dbReference type="Proteomes" id="UP000027195">
    <property type="component" value="Unassembled WGS sequence"/>
</dbReference>
<protein>
    <submittedName>
        <fullName evidence="2">Uncharacterized protein</fullName>
    </submittedName>
</protein>
<feature type="compositionally biased region" description="Acidic residues" evidence="1">
    <location>
        <begin position="34"/>
        <end position="46"/>
    </location>
</feature>
<feature type="region of interest" description="Disordered" evidence="1">
    <location>
        <begin position="422"/>
        <end position="522"/>
    </location>
</feature>
<evidence type="ECO:0000313" key="2">
    <source>
        <dbReference type="EMBL" id="KDQ17798.1"/>
    </source>
</evidence>
<sequence>MDLVDDEDDIHDARLESLFLPSARDLILPAVAFDSDDDDKYDGDDKEEPRREIVSLSTSPSNLFDIQADNEATAEDINAGAEDKNDEVPVEELSNEPVVSQARRGLDDIRERLRRTQERLAARRVGLSQYFDKEAREMVGKSAELEGGEASEESGDSEEMHGGDSQPTESVTTHAAPSLASALLFNPFDRILANNRAEQQKLNELIIAIKACSPMRPPVMPKWSPPTHDDSVFSSPCPSDSGSESPSSTAADGAGSVWEESEASISSRSTPCGPRASTWDRPDISPLRYGPRLSRTPTFYDNDNCNNEDGDDTGDEQAVLMCSITYREESADDHILSPVPRPSFGLWDLEPVNPRLEVESESESESEFDVALQQMPTRIPVWAGLGRRTPGQKVVMSAAEMERRLRVVPEIIAKRKAQEAKEAQKVQDEARQAQAQASSPTLTRLASPPVAGPSAIRPCARHGRVQQQALTPASQPVAGPGTVRARTARQPISAPAAPAATKPDRKGKGKAPVRAAKPAWRF</sequence>
<evidence type="ECO:0000256" key="1">
    <source>
        <dbReference type="SAM" id="MobiDB-lite"/>
    </source>
</evidence>
<name>A0A067MPY6_BOTB1</name>
<dbReference type="HOGENOM" id="CLU_521744_0_0_1"/>
<dbReference type="AlphaFoldDB" id="A0A067MPY6"/>
<organism evidence="2 3">
    <name type="scientific">Botryobasidium botryosum (strain FD-172 SS1)</name>
    <dbReference type="NCBI Taxonomy" id="930990"/>
    <lineage>
        <taxon>Eukaryota</taxon>
        <taxon>Fungi</taxon>
        <taxon>Dikarya</taxon>
        <taxon>Basidiomycota</taxon>
        <taxon>Agaricomycotina</taxon>
        <taxon>Agaricomycetes</taxon>
        <taxon>Cantharellales</taxon>
        <taxon>Botryobasidiaceae</taxon>
        <taxon>Botryobasidium</taxon>
    </lineage>
</organism>
<feature type="region of interest" description="Disordered" evidence="1">
    <location>
        <begin position="219"/>
        <end position="312"/>
    </location>
</feature>
<gene>
    <name evidence="2" type="ORF">BOTBODRAFT_583428</name>
</gene>
<feature type="region of interest" description="Disordered" evidence="1">
    <location>
        <begin position="138"/>
        <end position="175"/>
    </location>
</feature>
<dbReference type="EMBL" id="KL198023">
    <property type="protein sequence ID" value="KDQ17798.1"/>
    <property type="molecule type" value="Genomic_DNA"/>
</dbReference>
<feature type="compositionally biased region" description="Acidic residues" evidence="1">
    <location>
        <begin position="146"/>
        <end position="157"/>
    </location>
</feature>